<reference evidence="2" key="1">
    <citation type="submission" date="2021-10" db="EMBL/GenBank/DDBJ databases">
        <title>The diversity and Nitrogen Metabolism of Culturable Nitrate-Utilizing Bacteria Within the Oxygen Minimum Zone of the Changjiang (Yangtze River)Estuary.</title>
        <authorList>
            <person name="Zhang D."/>
            <person name="Zheng J."/>
            <person name="Liu S."/>
            <person name="He W."/>
        </authorList>
    </citation>
    <scope>NUCLEOTIDE SEQUENCE</scope>
    <source>
        <strain evidence="2">FXH-223</strain>
    </source>
</reference>
<name>A0A9Q3UIF6_9GAMM</name>
<feature type="region of interest" description="Disordered" evidence="1">
    <location>
        <begin position="45"/>
        <end position="67"/>
    </location>
</feature>
<dbReference type="AlphaFoldDB" id="A0A9Q3UIF6"/>
<dbReference type="InterPro" id="IPR012658">
    <property type="entry name" value="YheV"/>
</dbReference>
<organism evidence="2 3">
    <name type="scientific">Alloalcanivorax marinus</name>
    <dbReference type="NCBI Taxonomy" id="1177169"/>
    <lineage>
        <taxon>Bacteria</taxon>
        <taxon>Pseudomonadati</taxon>
        <taxon>Pseudomonadota</taxon>
        <taxon>Gammaproteobacteria</taxon>
        <taxon>Oceanospirillales</taxon>
        <taxon>Alcanivoracaceae</taxon>
        <taxon>Alloalcanivorax</taxon>
    </lineage>
</organism>
<dbReference type="RefSeq" id="WP_228232856.1">
    <property type="nucleotide sequence ID" value="NZ_ARXL01000001.1"/>
</dbReference>
<keyword evidence="3" id="KW-1185">Reference proteome</keyword>
<dbReference type="Proteomes" id="UP001108027">
    <property type="component" value="Unassembled WGS sequence"/>
</dbReference>
<dbReference type="EMBL" id="JAJGNA010000002">
    <property type="protein sequence ID" value="MCC4307572.1"/>
    <property type="molecule type" value="Genomic_DNA"/>
</dbReference>
<evidence type="ECO:0000313" key="3">
    <source>
        <dbReference type="Proteomes" id="UP001108027"/>
    </source>
</evidence>
<dbReference type="Pfam" id="PF09526">
    <property type="entry name" value="DUF2387"/>
    <property type="match status" value="1"/>
</dbReference>
<evidence type="ECO:0000256" key="1">
    <source>
        <dbReference type="SAM" id="MobiDB-lite"/>
    </source>
</evidence>
<comment type="caution">
    <text evidence="2">The sequence shown here is derived from an EMBL/GenBank/DDBJ whole genome shotgun (WGS) entry which is preliminary data.</text>
</comment>
<accession>A0A9Q3UIF6</accession>
<proteinExistence type="predicted"/>
<gene>
    <name evidence="2" type="ORF">LL252_03220</name>
</gene>
<sequence>MAVKRQFIAGAACPACGAVDRVQRCLDGERIWMECVACGMVRDLDDAPPAEDPPAQPVTLRPNKRSH</sequence>
<evidence type="ECO:0000313" key="2">
    <source>
        <dbReference type="EMBL" id="MCC4307572.1"/>
    </source>
</evidence>
<protein>
    <submittedName>
        <fullName evidence="2">YheV family putative metal-binding protein</fullName>
    </submittedName>
</protein>